<dbReference type="SUPFAM" id="SSF48256">
    <property type="entry name" value="Citrate synthase"/>
    <property type="match status" value="1"/>
</dbReference>
<dbReference type="GO" id="GO:0005829">
    <property type="term" value="C:cytosol"/>
    <property type="evidence" value="ECO:0007669"/>
    <property type="project" value="TreeGrafter"/>
</dbReference>
<keyword evidence="4" id="KW-0808">Transferase</keyword>
<evidence type="ECO:0000256" key="5">
    <source>
        <dbReference type="SAM" id="MobiDB-lite"/>
    </source>
</evidence>
<sequence>MPPSSVKPVEGMHNPGFTTPFSGSMMESKNKVATWLTLEEVQDYLGVRAQTIYAYVSRGLIASHPDPQNIRRSLYSAETIQKLKQKKQQGRKRETLAANTLFGTEPSIPTAISTFARGRLYYRGKDAVNFAKEATLEETARLLWDAETLNVFSIQERDYPPCPPDRTHAFVALAAATATGHSTHARTPRVLHAEAATLVGHLASTFGAENNPSLLIHQRLAKGWGKEKDVADILRKAMVLLADHELTSSAFATRIAASNGASLPACLLTGLATFTGPLHGDATPRVKALLDEVERSSAEQVVNRYLSSALPIPGFGHHLYPDGDPRAIALLEEFEPPDEIAKFIEKVTTLTGLYPNIDAVLAALVTRYRLQGDAAFALFSIARSVGLLAHAMEQINTCKVIRPRGRYIGPDLNVPVNGRN</sequence>
<evidence type="ECO:0000256" key="3">
    <source>
        <dbReference type="ARBA" id="ARBA00012972"/>
    </source>
</evidence>
<dbReference type="InterPro" id="IPR041657">
    <property type="entry name" value="HTH_17"/>
</dbReference>
<accession>A0AB35RRG1</accession>
<comment type="caution">
    <text evidence="7">The sequence shown here is derived from an EMBL/GenBank/DDBJ whole genome shotgun (WGS) entry which is preliminary data.</text>
</comment>
<gene>
    <name evidence="7" type="ORF">R0H02_13700</name>
</gene>
<dbReference type="CDD" id="cd06102">
    <property type="entry name" value="citrate_synt_like_2"/>
    <property type="match status" value="1"/>
</dbReference>
<dbReference type="GO" id="GO:0036440">
    <property type="term" value="F:citrate synthase activity"/>
    <property type="evidence" value="ECO:0007669"/>
    <property type="project" value="UniProtKB-EC"/>
</dbReference>
<dbReference type="Proteomes" id="UP001286589">
    <property type="component" value="Unassembled WGS sequence"/>
</dbReference>
<dbReference type="PANTHER" id="PTHR11739:SF4">
    <property type="entry name" value="CITRATE SYNTHASE, PEROXISOMAL"/>
    <property type="match status" value="1"/>
</dbReference>
<comment type="pathway">
    <text evidence="1">Carbohydrate metabolism; tricarboxylic acid cycle; isocitrate from oxaloacetate: step 1/2.</text>
</comment>
<proteinExistence type="inferred from homology"/>
<evidence type="ECO:0000313" key="8">
    <source>
        <dbReference type="Proteomes" id="UP001286589"/>
    </source>
</evidence>
<dbReference type="Gene3D" id="1.10.1660.10">
    <property type="match status" value="1"/>
</dbReference>
<dbReference type="Gene3D" id="1.10.580.10">
    <property type="entry name" value="Citrate Synthase, domain 1"/>
    <property type="match status" value="1"/>
</dbReference>
<dbReference type="GO" id="GO:0005975">
    <property type="term" value="P:carbohydrate metabolic process"/>
    <property type="evidence" value="ECO:0007669"/>
    <property type="project" value="TreeGrafter"/>
</dbReference>
<feature type="region of interest" description="Disordered" evidence="5">
    <location>
        <begin position="1"/>
        <end position="22"/>
    </location>
</feature>
<dbReference type="AlphaFoldDB" id="A0AB35RRG1"/>
<dbReference type="RefSeq" id="WP_229221173.1">
    <property type="nucleotide sequence ID" value="NZ_JAWJAC010000007.1"/>
</dbReference>
<protein>
    <recommendedName>
        <fullName evidence="3">citrate synthase (unknown stereospecificity)</fullName>
        <ecNumber evidence="3">2.3.3.16</ecNumber>
    </recommendedName>
</protein>
<dbReference type="InterPro" id="IPR036969">
    <property type="entry name" value="Citrate_synthase_sf"/>
</dbReference>
<evidence type="ECO:0000256" key="4">
    <source>
        <dbReference type="ARBA" id="ARBA00022679"/>
    </source>
</evidence>
<name>A0AB35RRG1_9ENTR</name>
<keyword evidence="8" id="KW-1185">Reference proteome</keyword>
<feature type="domain" description="Helix-turn-helix" evidence="6">
    <location>
        <begin position="35"/>
        <end position="86"/>
    </location>
</feature>
<comment type="similarity">
    <text evidence="2">Belongs to the citrate synthase family.</text>
</comment>
<dbReference type="EMBL" id="JAWJAC010000007">
    <property type="protein sequence ID" value="MDV2863516.1"/>
    <property type="molecule type" value="Genomic_DNA"/>
</dbReference>
<dbReference type="PANTHER" id="PTHR11739">
    <property type="entry name" value="CITRATE SYNTHASE"/>
    <property type="match status" value="1"/>
</dbReference>
<dbReference type="InterPro" id="IPR016143">
    <property type="entry name" value="Citrate_synth-like_sm_a-sub"/>
</dbReference>
<evidence type="ECO:0000256" key="1">
    <source>
        <dbReference type="ARBA" id="ARBA00004751"/>
    </source>
</evidence>
<evidence type="ECO:0000259" key="6">
    <source>
        <dbReference type="Pfam" id="PF12728"/>
    </source>
</evidence>
<evidence type="ECO:0000313" key="7">
    <source>
        <dbReference type="EMBL" id="MDV2863516.1"/>
    </source>
</evidence>
<dbReference type="InterPro" id="IPR002020">
    <property type="entry name" value="Citrate_synthase"/>
</dbReference>
<dbReference type="EC" id="2.3.3.16" evidence="3"/>
<evidence type="ECO:0000256" key="2">
    <source>
        <dbReference type="ARBA" id="ARBA00010566"/>
    </source>
</evidence>
<reference evidence="7 8" key="1">
    <citation type="submission" date="2023-10" db="EMBL/GenBank/DDBJ databases">
        <title>Phytobacter spp. The emergence of a new genus of hospital-origin enterobacteria encoding carbapenemases in Argentina.</title>
        <authorList>
            <person name="Vay C."/>
            <person name="Almuzara M."/>
            <person name="Traglia G.M."/>
            <person name="Campos J."/>
        </authorList>
    </citation>
    <scope>NUCLEOTIDE SEQUENCE [LARGE SCALE GENOMIC DNA]</scope>
    <source>
        <strain evidence="7 8">CVMA36</strain>
    </source>
</reference>
<organism evidence="7 8">
    <name type="scientific">Phytobacter ursingii</name>
    <dbReference type="NCBI Taxonomy" id="1972431"/>
    <lineage>
        <taxon>Bacteria</taxon>
        <taxon>Pseudomonadati</taxon>
        <taxon>Pseudomonadota</taxon>
        <taxon>Gammaproteobacteria</taxon>
        <taxon>Enterobacterales</taxon>
        <taxon>Enterobacteriaceae</taxon>
        <taxon>Phytobacter</taxon>
    </lineage>
</organism>
<dbReference type="Gene3D" id="1.10.230.10">
    <property type="entry name" value="Cytochrome P450-Terp, domain 2"/>
    <property type="match status" value="1"/>
</dbReference>
<dbReference type="Pfam" id="PF12728">
    <property type="entry name" value="HTH_17"/>
    <property type="match status" value="1"/>
</dbReference>
<dbReference type="GO" id="GO:0006099">
    <property type="term" value="P:tricarboxylic acid cycle"/>
    <property type="evidence" value="ECO:0007669"/>
    <property type="project" value="TreeGrafter"/>
</dbReference>
<dbReference type="InterPro" id="IPR016142">
    <property type="entry name" value="Citrate_synth-like_lrg_a-sub"/>
</dbReference>
<dbReference type="Pfam" id="PF00285">
    <property type="entry name" value="Citrate_synt"/>
    <property type="match status" value="1"/>
</dbReference>
<dbReference type="PRINTS" id="PR00143">
    <property type="entry name" value="CITRTSNTHASE"/>
</dbReference>